<dbReference type="SUPFAM" id="SSF56219">
    <property type="entry name" value="DNase I-like"/>
    <property type="match status" value="1"/>
</dbReference>
<dbReference type="PANTHER" id="PTHR35218">
    <property type="entry name" value="RNASE H DOMAIN-CONTAINING PROTEIN"/>
    <property type="match status" value="1"/>
</dbReference>
<keyword evidence="2" id="KW-1185">Reference proteome</keyword>
<evidence type="ECO:0000313" key="2">
    <source>
        <dbReference type="Proteomes" id="UP000826656"/>
    </source>
</evidence>
<protein>
    <submittedName>
        <fullName evidence="1">Uncharacterized protein</fullName>
    </submittedName>
</protein>
<evidence type="ECO:0000313" key="1">
    <source>
        <dbReference type="EMBL" id="KAH0773135.1"/>
    </source>
</evidence>
<sequence>MIFRVDEDKKYIHLCPIALLKTSLDLRPAVNSAIAKYAVVMTPTMITNHIPMSDNPDSATSFYSPMNQPSSFIVWNTRGVNNDNFKRNLKELIKNPNPCMVALLETKMADHLSMVTEFGFDDYWEVPALVLLWHSNILTVTRKKQTPQEMHAMIQVLPNNFSWWFSAIYASTLYTDRINLWNNLEAIANTYDGPWLVAGIFNEVLTHHDKWGRRGFKGARYIYLV</sequence>
<gene>
    <name evidence="1" type="ORF">KY290_010272</name>
</gene>
<organism evidence="1 2">
    <name type="scientific">Solanum tuberosum</name>
    <name type="common">Potato</name>
    <dbReference type="NCBI Taxonomy" id="4113"/>
    <lineage>
        <taxon>Eukaryota</taxon>
        <taxon>Viridiplantae</taxon>
        <taxon>Streptophyta</taxon>
        <taxon>Embryophyta</taxon>
        <taxon>Tracheophyta</taxon>
        <taxon>Spermatophyta</taxon>
        <taxon>Magnoliopsida</taxon>
        <taxon>eudicotyledons</taxon>
        <taxon>Gunneridae</taxon>
        <taxon>Pentapetalae</taxon>
        <taxon>asterids</taxon>
        <taxon>lamiids</taxon>
        <taxon>Solanales</taxon>
        <taxon>Solanaceae</taxon>
        <taxon>Solanoideae</taxon>
        <taxon>Solaneae</taxon>
        <taxon>Solanum</taxon>
    </lineage>
</organism>
<comment type="caution">
    <text evidence="1">The sequence shown here is derived from an EMBL/GenBank/DDBJ whole genome shotgun (WGS) entry which is preliminary data.</text>
</comment>
<dbReference type="Gene3D" id="3.60.10.10">
    <property type="entry name" value="Endonuclease/exonuclease/phosphatase"/>
    <property type="match status" value="1"/>
</dbReference>
<accession>A0ABQ7VXZ4</accession>
<dbReference type="Proteomes" id="UP000826656">
    <property type="component" value="Unassembled WGS sequence"/>
</dbReference>
<reference evidence="1 2" key="1">
    <citation type="journal article" date="2021" name="bioRxiv">
        <title>Chromosome-scale and haplotype-resolved genome assembly of a tetraploid potato cultivar.</title>
        <authorList>
            <person name="Sun H."/>
            <person name="Jiao W.-B."/>
            <person name="Krause K."/>
            <person name="Campoy J.A."/>
            <person name="Goel M."/>
            <person name="Folz-Donahue K."/>
            <person name="Kukat C."/>
            <person name="Huettel B."/>
            <person name="Schneeberger K."/>
        </authorList>
    </citation>
    <scope>NUCLEOTIDE SEQUENCE [LARGE SCALE GENOMIC DNA]</scope>
    <source>
        <strain evidence="1">SolTubOtavaFocal</strain>
        <tissue evidence="1">Leaves</tissue>
    </source>
</reference>
<dbReference type="PANTHER" id="PTHR35218:SF9">
    <property type="entry name" value="ENDONUCLEASE_EXONUCLEASE_PHOSPHATASE DOMAIN-CONTAINING PROTEIN"/>
    <property type="match status" value="1"/>
</dbReference>
<dbReference type="EMBL" id="JAIVGD010000005">
    <property type="protein sequence ID" value="KAH0773135.1"/>
    <property type="molecule type" value="Genomic_DNA"/>
</dbReference>
<dbReference type="InterPro" id="IPR036691">
    <property type="entry name" value="Endo/exonu/phosph_ase_sf"/>
</dbReference>
<proteinExistence type="predicted"/>
<name>A0ABQ7VXZ4_SOLTU</name>